<gene>
    <name evidence="1" type="ORF">ANN_09224</name>
</gene>
<evidence type="ECO:0000313" key="2">
    <source>
        <dbReference type="Proteomes" id="UP001148838"/>
    </source>
</evidence>
<proteinExistence type="predicted"/>
<sequence length="134" mass="15511">MSPGSSTESYSAFARTGLRENPGKKPQPGKILRKRLRFHPYRIQLLQALKLEDKVLQRNFCISMQTLIGNDDEFIRSVVFFDETTFHLSAKSPVIFDNKEYSSKDLLCAILCGFVKMEFRFIFATEIVLAVRRR</sequence>
<dbReference type="EMBL" id="JAJSOF020000005">
    <property type="protein sequence ID" value="KAJ4447222.1"/>
    <property type="molecule type" value="Genomic_DNA"/>
</dbReference>
<organism evidence="1 2">
    <name type="scientific">Periplaneta americana</name>
    <name type="common">American cockroach</name>
    <name type="synonym">Blatta americana</name>
    <dbReference type="NCBI Taxonomy" id="6978"/>
    <lineage>
        <taxon>Eukaryota</taxon>
        <taxon>Metazoa</taxon>
        <taxon>Ecdysozoa</taxon>
        <taxon>Arthropoda</taxon>
        <taxon>Hexapoda</taxon>
        <taxon>Insecta</taxon>
        <taxon>Pterygota</taxon>
        <taxon>Neoptera</taxon>
        <taxon>Polyneoptera</taxon>
        <taxon>Dictyoptera</taxon>
        <taxon>Blattodea</taxon>
        <taxon>Blattoidea</taxon>
        <taxon>Blattidae</taxon>
        <taxon>Blattinae</taxon>
        <taxon>Periplaneta</taxon>
    </lineage>
</organism>
<dbReference type="Proteomes" id="UP001148838">
    <property type="component" value="Unassembled WGS sequence"/>
</dbReference>
<keyword evidence="2" id="KW-1185">Reference proteome</keyword>
<comment type="caution">
    <text evidence="1">The sequence shown here is derived from an EMBL/GenBank/DDBJ whole genome shotgun (WGS) entry which is preliminary data.</text>
</comment>
<name>A0ABQ8TL41_PERAM</name>
<reference evidence="1 2" key="1">
    <citation type="journal article" date="2022" name="Allergy">
        <title>Genome assembly and annotation of Periplaneta americana reveal a comprehensive cockroach allergen profile.</title>
        <authorList>
            <person name="Wang L."/>
            <person name="Xiong Q."/>
            <person name="Saelim N."/>
            <person name="Wang L."/>
            <person name="Nong W."/>
            <person name="Wan A.T."/>
            <person name="Shi M."/>
            <person name="Liu X."/>
            <person name="Cao Q."/>
            <person name="Hui J.H.L."/>
            <person name="Sookrung N."/>
            <person name="Leung T.F."/>
            <person name="Tungtrongchitr A."/>
            <person name="Tsui S.K.W."/>
        </authorList>
    </citation>
    <scope>NUCLEOTIDE SEQUENCE [LARGE SCALE GENOMIC DNA]</scope>
    <source>
        <strain evidence="1">PWHHKU_190912</strain>
    </source>
</reference>
<evidence type="ECO:0000313" key="1">
    <source>
        <dbReference type="EMBL" id="KAJ4447222.1"/>
    </source>
</evidence>
<accession>A0ABQ8TL41</accession>
<protein>
    <submittedName>
        <fullName evidence="1">Uncharacterized protein</fullName>
    </submittedName>
</protein>